<evidence type="ECO:0000256" key="3">
    <source>
        <dbReference type="ARBA" id="ARBA00023125"/>
    </source>
</evidence>
<dbReference type="SUPFAM" id="SSF46785">
    <property type="entry name" value="Winged helix' DNA-binding domain"/>
    <property type="match status" value="1"/>
</dbReference>
<dbReference type="InterPro" id="IPR000847">
    <property type="entry name" value="LysR_HTH_N"/>
</dbReference>
<dbReference type="InterPro" id="IPR036388">
    <property type="entry name" value="WH-like_DNA-bd_sf"/>
</dbReference>
<gene>
    <name evidence="6" type="ORF">WG219_04880</name>
</gene>
<dbReference type="Gene3D" id="1.10.10.10">
    <property type="entry name" value="Winged helix-like DNA-binding domain superfamily/Winged helix DNA-binding domain"/>
    <property type="match status" value="1"/>
</dbReference>
<dbReference type="Gene3D" id="3.40.190.10">
    <property type="entry name" value="Periplasmic binding protein-like II"/>
    <property type="match status" value="2"/>
</dbReference>
<dbReference type="InterPro" id="IPR005119">
    <property type="entry name" value="LysR_subst-bd"/>
</dbReference>
<dbReference type="PROSITE" id="PS50931">
    <property type="entry name" value="HTH_LYSR"/>
    <property type="match status" value="1"/>
</dbReference>
<organism evidence="6 7">
    <name type="scientific">Ectopseudomonas mendocina</name>
    <name type="common">Pseudomonas mendocina</name>
    <dbReference type="NCBI Taxonomy" id="300"/>
    <lineage>
        <taxon>Bacteria</taxon>
        <taxon>Pseudomonadati</taxon>
        <taxon>Pseudomonadota</taxon>
        <taxon>Gammaproteobacteria</taxon>
        <taxon>Pseudomonadales</taxon>
        <taxon>Pseudomonadaceae</taxon>
        <taxon>Ectopseudomonas</taxon>
    </lineage>
</organism>
<keyword evidence="3" id="KW-0238">DNA-binding</keyword>
<dbReference type="InterPro" id="IPR036390">
    <property type="entry name" value="WH_DNA-bd_sf"/>
</dbReference>
<keyword evidence="4" id="KW-0804">Transcription</keyword>
<evidence type="ECO:0000256" key="1">
    <source>
        <dbReference type="ARBA" id="ARBA00009437"/>
    </source>
</evidence>
<reference evidence="6 7" key="1">
    <citation type="submission" date="2024-03" db="EMBL/GenBank/DDBJ databases">
        <title>Complete genome of BD2.</title>
        <authorList>
            <person name="Cao G."/>
        </authorList>
    </citation>
    <scope>NUCLEOTIDE SEQUENCE [LARGE SCALE GENOMIC DNA]</scope>
    <source>
        <strain evidence="6 7">BD2</strain>
    </source>
</reference>
<feature type="domain" description="HTH lysR-type" evidence="5">
    <location>
        <begin position="1"/>
        <end position="58"/>
    </location>
</feature>
<evidence type="ECO:0000313" key="7">
    <source>
        <dbReference type="Proteomes" id="UP001476583"/>
    </source>
</evidence>
<dbReference type="Pfam" id="PF00126">
    <property type="entry name" value="HTH_1"/>
    <property type="match status" value="1"/>
</dbReference>
<evidence type="ECO:0000256" key="4">
    <source>
        <dbReference type="ARBA" id="ARBA00023163"/>
    </source>
</evidence>
<proteinExistence type="inferred from homology"/>
<dbReference type="SUPFAM" id="SSF53850">
    <property type="entry name" value="Periplasmic binding protein-like II"/>
    <property type="match status" value="1"/>
</dbReference>
<dbReference type="PRINTS" id="PR00039">
    <property type="entry name" value="HTHLYSR"/>
</dbReference>
<evidence type="ECO:0000256" key="2">
    <source>
        <dbReference type="ARBA" id="ARBA00023015"/>
    </source>
</evidence>
<sequence length="300" mass="33110">MDFKQLRYFIAVAEELHFGRAAARLFISQPALSFDIKKLEEQLGVQLLIRNNKSVKLTSAGETLLSESRTLLVQLEQVKRLTLRSSQGLSGRLRIGFVNSMLHRGLPEAIACFQQENPGIEVVLVEMNTAEQAHALQRGQIDLGLVHWGRISPGIASELLMTDPFIACLPESHPLAGSCRLTLSELNNDGFIMFPRASSPHYHDLIVALCVSSGFSPIIRHEARLWQTIITMVGLGMGVALVPQTLADAWPADVRYVEIERPDVRSETHAIYMDGAASQAAKDFLGTLRQCLPGESKVTD</sequence>
<evidence type="ECO:0000259" key="5">
    <source>
        <dbReference type="PROSITE" id="PS50931"/>
    </source>
</evidence>
<dbReference type="Proteomes" id="UP001476583">
    <property type="component" value="Chromosome"/>
</dbReference>
<dbReference type="PANTHER" id="PTHR30346:SF0">
    <property type="entry name" value="HCA OPERON TRANSCRIPTIONAL ACTIVATOR HCAR"/>
    <property type="match status" value="1"/>
</dbReference>
<dbReference type="Pfam" id="PF03466">
    <property type="entry name" value="LysR_substrate"/>
    <property type="match status" value="1"/>
</dbReference>
<protein>
    <submittedName>
        <fullName evidence="6">LysR substrate-binding domain-containing protein</fullName>
    </submittedName>
</protein>
<accession>A0ABZ2RII6</accession>
<keyword evidence="7" id="KW-1185">Reference proteome</keyword>
<comment type="similarity">
    <text evidence="1">Belongs to the LysR transcriptional regulatory family.</text>
</comment>
<keyword evidence="2" id="KW-0805">Transcription regulation</keyword>
<dbReference type="PANTHER" id="PTHR30346">
    <property type="entry name" value="TRANSCRIPTIONAL DUAL REGULATOR HCAR-RELATED"/>
    <property type="match status" value="1"/>
</dbReference>
<dbReference type="EMBL" id="CP148074">
    <property type="protein sequence ID" value="WXL26818.1"/>
    <property type="molecule type" value="Genomic_DNA"/>
</dbReference>
<name>A0ABZ2RII6_ECTME</name>
<evidence type="ECO:0000313" key="6">
    <source>
        <dbReference type="EMBL" id="WXL26818.1"/>
    </source>
</evidence>